<keyword evidence="2" id="KW-1185">Reference proteome</keyword>
<dbReference type="Proteomes" id="UP001180481">
    <property type="component" value="Chromosome"/>
</dbReference>
<dbReference type="SUPFAM" id="SSF50969">
    <property type="entry name" value="YVTN repeat-like/Quinoprotein amine dehydrogenase"/>
    <property type="match status" value="1"/>
</dbReference>
<dbReference type="Gene3D" id="2.130.10.10">
    <property type="entry name" value="YVTN repeat-like/Quinoprotein amine dehydrogenase"/>
    <property type="match status" value="1"/>
</dbReference>
<evidence type="ECO:0000313" key="1">
    <source>
        <dbReference type="EMBL" id="WMW78309.1"/>
    </source>
</evidence>
<dbReference type="PANTHER" id="PTHR31270">
    <property type="entry name" value="GLUTAMINYL-PEPTIDE CYCLOTRANSFERASE"/>
    <property type="match status" value="1"/>
</dbReference>
<organism evidence="1 2">
    <name type="scientific">Flavobacterium nakdongensis</name>
    <dbReference type="NCBI Taxonomy" id="3073563"/>
    <lineage>
        <taxon>Bacteria</taxon>
        <taxon>Pseudomonadati</taxon>
        <taxon>Bacteroidota</taxon>
        <taxon>Flavobacteriia</taxon>
        <taxon>Flavobacteriales</taxon>
        <taxon>Flavobacteriaceae</taxon>
        <taxon>Flavobacterium</taxon>
    </lineage>
</organism>
<evidence type="ECO:0000313" key="2">
    <source>
        <dbReference type="Proteomes" id="UP001180481"/>
    </source>
</evidence>
<accession>A0ABY9RCB9</accession>
<dbReference type="Pfam" id="PF05096">
    <property type="entry name" value="Glu_cyclase_2"/>
    <property type="match status" value="1"/>
</dbReference>
<reference evidence="1" key="1">
    <citation type="submission" date="2023-09" db="EMBL/GenBank/DDBJ databases">
        <title>Flavobacterium sp. 20NA77.7 isolated from freshwater.</title>
        <authorList>
            <person name="Le V."/>
            <person name="Ko S.-R."/>
            <person name="Ahn C.-Y."/>
            <person name="Oh H.-M."/>
        </authorList>
    </citation>
    <scope>NUCLEOTIDE SEQUENCE</scope>
    <source>
        <strain evidence="1">20NA77.7</strain>
    </source>
</reference>
<sequence length="346" mass="39666">MKKHNYLLVITLGLFFVNCSETKDAFTIESKNLKQIYKPSESIDLEISNTENIAIDSVVYYANETKIAAVKQNQKTTFKLNQLSFGTQEIKALVFTEGKPNECVTSFELVSEITPKILSYTIVNTYEHDLTSYTQGLEFYNGILYESTGQRGESKVRKINYKTGNVTQNSTLEPQYFGEGLTIFNNKVYQLTWQEKTGFIYNTETLQREKTFTYFKDMEGWGLTHNDKYLIMSDGTNTIHFLDPTTQKLVRSINVYTDTSKIDQINELEWIDGKIWANIYQKDALAIINPENGAVEAVIDLSELKTKVKQHENIDVLNGIAYNPATKTVFVTGKNWDKLFELKVNQ</sequence>
<dbReference type="EMBL" id="CP133721">
    <property type="protein sequence ID" value="WMW78309.1"/>
    <property type="molecule type" value="Genomic_DNA"/>
</dbReference>
<dbReference type="InterPro" id="IPR007788">
    <property type="entry name" value="QCT"/>
</dbReference>
<gene>
    <name evidence="1" type="ORF">RF683_02360</name>
</gene>
<dbReference type="InterPro" id="IPR015943">
    <property type="entry name" value="WD40/YVTN_repeat-like_dom_sf"/>
</dbReference>
<proteinExistence type="predicted"/>
<name>A0ABY9RCB9_9FLAO</name>
<protein>
    <submittedName>
        <fullName evidence="1">Glutaminyl-peptide cyclotransferase</fullName>
    </submittedName>
</protein>
<dbReference type="InterPro" id="IPR011044">
    <property type="entry name" value="Quino_amine_DH_bsu"/>
</dbReference>
<dbReference type="PANTHER" id="PTHR31270:SF1">
    <property type="entry name" value="GLUTAMINYL-PEPTIDE CYCLOTRANSFERASE"/>
    <property type="match status" value="1"/>
</dbReference>
<dbReference type="RefSeq" id="WP_309532625.1">
    <property type="nucleotide sequence ID" value="NZ_CP133721.1"/>
</dbReference>